<accession>A0AA36GYK6</accession>
<dbReference type="EMBL" id="CATQJL010000301">
    <property type="protein sequence ID" value="CAJ0600781.1"/>
    <property type="molecule type" value="Genomic_DNA"/>
</dbReference>
<proteinExistence type="predicted"/>
<evidence type="ECO:0000256" key="1">
    <source>
        <dbReference type="SAM" id="MobiDB-lite"/>
    </source>
</evidence>
<organism evidence="2 3">
    <name type="scientific">Cylicocyclus nassatus</name>
    <name type="common">Nematode worm</name>
    <dbReference type="NCBI Taxonomy" id="53992"/>
    <lineage>
        <taxon>Eukaryota</taxon>
        <taxon>Metazoa</taxon>
        <taxon>Ecdysozoa</taxon>
        <taxon>Nematoda</taxon>
        <taxon>Chromadorea</taxon>
        <taxon>Rhabditida</taxon>
        <taxon>Rhabditina</taxon>
        <taxon>Rhabditomorpha</taxon>
        <taxon>Strongyloidea</taxon>
        <taxon>Strongylidae</taxon>
        <taxon>Cylicocyclus</taxon>
    </lineage>
</organism>
<evidence type="ECO:0000313" key="3">
    <source>
        <dbReference type="Proteomes" id="UP001176961"/>
    </source>
</evidence>
<sequence>MLEVSHHEAVSALRSAGNCVKMKILRERPAPPPESRALRELDVSDKESLIISRLGNDACQDFMRDRSPLATRIEAVICNGKELIPRIILTHPSTSDEDVEPLNHDADAGDIDDPDDHIYSDLSSAFYPA</sequence>
<dbReference type="Proteomes" id="UP001176961">
    <property type="component" value="Unassembled WGS sequence"/>
</dbReference>
<name>A0AA36GYK6_CYLNA</name>
<protein>
    <submittedName>
        <fullName evidence="2">Uncharacterized protein</fullName>
    </submittedName>
</protein>
<comment type="caution">
    <text evidence="2">The sequence shown here is derived from an EMBL/GenBank/DDBJ whole genome shotgun (WGS) entry which is preliminary data.</text>
</comment>
<gene>
    <name evidence="2" type="ORF">CYNAS_LOCUS12764</name>
</gene>
<keyword evidence="3" id="KW-1185">Reference proteome</keyword>
<feature type="region of interest" description="Disordered" evidence="1">
    <location>
        <begin position="92"/>
        <end position="116"/>
    </location>
</feature>
<dbReference type="AlphaFoldDB" id="A0AA36GYK6"/>
<dbReference type="Gene3D" id="6.20.370.60">
    <property type="match status" value="1"/>
</dbReference>
<reference evidence="2" key="1">
    <citation type="submission" date="2023-07" db="EMBL/GenBank/DDBJ databases">
        <authorList>
            <consortium name="CYATHOMIX"/>
        </authorList>
    </citation>
    <scope>NUCLEOTIDE SEQUENCE</scope>
    <source>
        <strain evidence="2">N/A</strain>
    </source>
</reference>
<evidence type="ECO:0000313" key="2">
    <source>
        <dbReference type="EMBL" id="CAJ0600781.1"/>
    </source>
</evidence>